<dbReference type="FunFam" id="2.40.50.140:FF:000047">
    <property type="entry name" value="tyrosine--tRNA ligase, cytoplasmic isoform X2"/>
    <property type="match status" value="1"/>
</dbReference>
<dbReference type="AlphaFoldDB" id="A0A8S4FVS0"/>
<comment type="caution">
    <text evidence="10">The sequence shown here is derived from an EMBL/GenBank/DDBJ whole genome shotgun (WGS) entry which is preliminary data.</text>
</comment>
<keyword evidence="4 6" id="KW-0694">RNA-binding</keyword>
<dbReference type="GO" id="GO:0000049">
    <property type="term" value="F:tRNA binding"/>
    <property type="evidence" value="ECO:0007669"/>
    <property type="project" value="UniProtKB-UniRule"/>
</dbReference>
<dbReference type="Proteomes" id="UP000653454">
    <property type="component" value="Unassembled WGS sequence"/>
</dbReference>
<keyword evidence="5" id="KW-0648">Protein biosynthesis</keyword>
<evidence type="ECO:0000256" key="4">
    <source>
        <dbReference type="ARBA" id="ARBA00022884"/>
    </source>
</evidence>
<dbReference type="PANTHER" id="PTHR11586">
    <property type="entry name" value="TRNA-AMINOACYLATION COFACTOR ARC1 FAMILY MEMBER"/>
    <property type="match status" value="1"/>
</dbReference>
<dbReference type="InterPro" id="IPR051270">
    <property type="entry name" value="Tyrosine-tRNA_ligase_regulator"/>
</dbReference>
<keyword evidence="3 6" id="KW-0820">tRNA-binding</keyword>
<dbReference type="SUPFAM" id="SSF50249">
    <property type="entry name" value="Nucleic acid-binding proteins"/>
    <property type="match status" value="1"/>
</dbReference>
<dbReference type="InterPro" id="IPR002547">
    <property type="entry name" value="tRNA-bd_dom"/>
</dbReference>
<organism evidence="10 11">
    <name type="scientific">Plutella xylostella</name>
    <name type="common">Diamondback moth</name>
    <name type="synonym">Plutella maculipennis</name>
    <dbReference type="NCBI Taxonomy" id="51655"/>
    <lineage>
        <taxon>Eukaryota</taxon>
        <taxon>Metazoa</taxon>
        <taxon>Ecdysozoa</taxon>
        <taxon>Arthropoda</taxon>
        <taxon>Hexapoda</taxon>
        <taxon>Insecta</taxon>
        <taxon>Pterygota</taxon>
        <taxon>Neoptera</taxon>
        <taxon>Endopterygota</taxon>
        <taxon>Lepidoptera</taxon>
        <taxon>Glossata</taxon>
        <taxon>Ditrysia</taxon>
        <taxon>Yponomeutoidea</taxon>
        <taxon>Plutellidae</taxon>
        <taxon>Plutella</taxon>
    </lineage>
</organism>
<evidence type="ECO:0000256" key="6">
    <source>
        <dbReference type="PROSITE-ProRule" id="PRU00209"/>
    </source>
</evidence>
<dbReference type="GO" id="GO:0006412">
    <property type="term" value="P:translation"/>
    <property type="evidence" value="ECO:0007669"/>
    <property type="project" value="UniProtKB-KW"/>
</dbReference>
<keyword evidence="11" id="KW-1185">Reference proteome</keyword>
<evidence type="ECO:0000256" key="7">
    <source>
        <dbReference type="SAM" id="Coils"/>
    </source>
</evidence>
<feature type="coiled-coil region" evidence="7">
    <location>
        <begin position="15"/>
        <end position="75"/>
    </location>
</feature>
<dbReference type="Pfam" id="PF01588">
    <property type="entry name" value="tRNA_bind"/>
    <property type="match status" value="1"/>
</dbReference>
<proteinExistence type="predicted"/>
<sequence>MINRIFIRKMSQNIVTKLINNADTAEKRLLELRNKLEQVKKVKIEERINELTKENSALSAKVEKARNELIRLETANGKKQYPIPGKAATASINIATNVVPTKVENIEQPISKPQKDKKDKDPVKKTKEKPAAAASTEAPVDVGKLDFRIGKIIEVNKHPDADTLYVEKIDCGEDTPRTVVSGLVNHVPIEEMRDRIVMVLCNLKPSKMRGVTSEAMVMCASSPAKVEVLVPPSGAVPGDLVSCEGFPRVPEAQLNPKKKIFETCAPDLKTNSDKVACYKGVPLQVPGKGPIVAPSLKDVQVK</sequence>
<gene>
    <name evidence="10" type="ORF">PLXY2_LOCUS10953</name>
</gene>
<dbReference type="GO" id="GO:0005737">
    <property type="term" value="C:cytoplasm"/>
    <property type="evidence" value="ECO:0007669"/>
    <property type="project" value="UniProtKB-SubCell"/>
</dbReference>
<reference evidence="10" key="1">
    <citation type="submission" date="2020-11" db="EMBL/GenBank/DDBJ databases">
        <authorList>
            <person name="Whiteford S."/>
        </authorList>
    </citation>
    <scope>NUCLEOTIDE SEQUENCE</scope>
</reference>
<keyword evidence="7" id="KW-0175">Coiled coil</keyword>
<comment type="subcellular location">
    <subcellularLocation>
        <location evidence="1">Cytoplasm</location>
    </subcellularLocation>
</comment>
<evidence type="ECO:0000313" key="10">
    <source>
        <dbReference type="EMBL" id="CAG9132755.1"/>
    </source>
</evidence>
<dbReference type="Gene3D" id="2.40.50.140">
    <property type="entry name" value="Nucleic acid-binding proteins"/>
    <property type="match status" value="1"/>
</dbReference>
<evidence type="ECO:0000256" key="2">
    <source>
        <dbReference type="ARBA" id="ARBA00022490"/>
    </source>
</evidence>
<evidence type="ECO:0000256" key="1">
    <source>
        <dbReference type="ARBA" id="ARBA00004496"/>
    </source>
</evidence>
<feature type="region of interest" description="Disordered" evidence="8">
    <location>
        <begin position="105"/>
        <end position="137"/>
    </location>
</feature>
<evidence type="ECO:0000256" key="3">
    <source>
        <dbReference type="ARBA" id="ARBA00022555"/>
    </source>
</evidence>
<accession>A0A8S4FVS0</accession>
<evidence type="ECO:0000256" key="5">
    <source>
        <dbReference type="ARBA" id="ARBA00022917"/>
    </source>
</evidence>
<feature type="domain" description="TRNA-binding" evidence="9">
    <location>
        <begin position="141"/>
        <end position="242"/>
    </location>
</feature>
<keyword evidence="2" id="KW-0963">Cytoplasm</keyword>
<name>A0A8S4FVS0_PLUXY</name>
<dbReference type="InterPro" id="IPR012340">
    <property type="entry name" value="NA-bd_OB-fold"/>
</dbReference>
<evidence type="ECO:0000256" key="8">
    <source>
        <dbReference type="SAM" id="MobiDB-lite"/>
    </source>
</evidence>
<dbReference type="PANTHER" id="PTHR11586:SF33">
    <property type="entry name" value="AMINOACYL TRNA SYNTHASE COMPLEX-INTERACTING MULTIFUNCTIONAL PROTEIN 1"/>
    <property type="match status" value="1"/>
</dbReference>
<evidence type="ECO:0000259" key="9">
    <source>
        <dbReference type="PROSITE" id="PS50886"/>
    </source>
</evidence>
<dbReference type="EMBL" id="CAJHNJ030000052">
    <property type="protein sequence ID" value="CAG9132755.1"/>
    <property type="molecule type" value="Genomic_DNA"/>
</dbReference>
<feature type="compositionally biased region" description="Basic and acidic residues" evidence="8">
    <location>
        <begin position="113"/>
        <end position="130"/>
    </location>
</feature>
<protein>
    <submittedName>
        <fullName evidence="10">(diamondback moth) hypothetical protein</fullName>
    </submittedName>
</protein>
<dbReference type="CDD" id="cd02799">
    <property type="entry name" value="tRNA_bind_EMAP-II_like"/>
    <property type="match status" value="1"/>
</dbReference>
<dbReference type="PROSITE" id="PS50886">
    <property type="entry name" value="TRBD"/>
    <property type="match status" value="1"/>
</dbReference>
<evidence type="ECO:0000313" key="11">
    <source>
        <dbReference type="Proteomes" id="UP000653454"/>
    </source>
</evidence>